<dbReference type="VEuPathDB" id="FungiDB:VP01_1021g2"/>
<name>A0A0L6VUW1_9BASI</name>
<proteinExistence type="predicted"/>
<sequence length="107" mass="12238">MGRHKHPHQKPSVLGWTERGLQDHNRSYQTLASIYSTPSELFGSKHWMSMPSMGEAMANAFESAVFFSSQSYSQLCFPHFFCPKASPKIYIGLLPKKHRFVVYNTVV</sequence>
<organism evidence="1 2">
    <name type="scientific">Puccinia sorghi</name>
    <dbReference type="NCBI Taxonomy" id="27349"/>
    <lineage>
        <taxon>Eukaryota</taxon>
        <taxon>Fungi</taxon>
        <taxon>Dikarya</taxon>
        <taxon>Basidiomycota</taxon>
        <taxon>Pucciniomycotina</taxon>
        <taxon>Pucciniomycetes</taxon>
        <taxon>Pucciniales</taxon>
        <taxon>Pucciniaceae</taxon>
        <taxon>Puccinia</taxon>
    </lineage>
</organism>
<reference evidence="1 2" key="1">
    <citation type="submission" date="2015-08" db="EMBL/GenBank/DDBJ databases">
        <title>Next Generation Sequencing and Analysis of the Genome of Puccinia sorghi L Schw, the Causal Agent of Maize Common Rust.</title>
        <authorList>
            <person name="Rochi L."/>
            <person name="Burguener G."/>
            <person name="Darino M."/>
            <person name="Turjanski A."/>
            <person name="Kreff E."/>
            <person name="Dieguez M.J."/>
            <person name="Sacco F."/>
        </authorList>
    </citation>
    <scope>NUCLEOTIDE SEQUENCE [LARGE SCALE GENOMIC DNA]</scope>
    <source>
        <strain evidence="1 2">RO10H11247</strain>
    </source>
</reference>
<dbReference type="OrthoDB" id="2507501at2759"/>
<dbReference type="EMBL" id="LAVV01000244">
    <property type="protein sequence ID" value="KNZ64501.1"/>
    <property type="molecule type" value="Genomic_DNA"/>
</dbReference>
<dbReference type="Proteomes" id="UP000037035">
    <property type="component" value="Unassembled WGS sequence"/>
</dbReference>
<accession>A0A0L6VUW1</accession>
<comment type="caution">
    <text evidence="1">The sequence shown here is derived from an EMBL/GenBank/DDBJ whole genome shotgun (WGS) entry which is preliminary data.</text>
</comment>
<gene>
    <name evidence="1" type="ORF">VP01_1021g2</name>
</gene>
<keyword evidence="2" id="KW-1185">Reference proteome</keyword>
<protein>
    <submittedName>
        <fullName evidence="1">Uncharacterized protein</fullName>
    </submittedName>
</protein>
<dbReference type="AlphaFoldDB" id="A0A0L6VUW1"/>
<evidence type="ECO:0000313" key="2">
    <source>
        <dbReference type="Proteomes" id="UP000037035"/>
    </source>
</evidence>
<evidence type="ECO:0000313" key="1">
    <source>
        <dbReference type="EMBL" id="KNZ64501.1"/>
    </source>
</evidence>